<evidence type="ECO:0000313" key="3">
    <source>
        <dbReference type="EMBL" id="TWV64120.1"/>
    </source>
</evidence>
<dbReference type="RefSeq" id="WP_146374708.1">
    <property type="nucleotide sequence ID" value="NZ_JAHOOC010000004.1"/>
</dbReference>
<dbReference type="EMBL" id="VOHW01000001">
    <property type="protein sequence ID" value="TWV64120.1"/>
    <property type="molecule type" value="Genomic_DNA"/>
</dbReference>
<dbReference type="PROSITE" id="PS51257">
    <property type="entry name" value="PROKAR_LIPOPROTEIN"/>
    <property type="match status" value="1"/>
</dbReference>
<evidence type="ECO:0000259" key="1">
    <source>
        <dbReference type="Pfam" id="PF16249"/>
    </source>
</evidence>
<organism evidence="3 4">
    <name type="scientific">Parabacteroides distasonis</name>
    <dbReference type="NCBI Taxonomy" id="823"/>
    <lineage>
        <taxon>Bacteria</taxon>
        <taxon>Pseudomonadati</taxon>
        <taxon>Bacteroidota</taxon>
        <taxon>Bacteroidia</taxon>
        <taxon>Bacteroidales</taxon>
        <taxon>Tannerellaceae</taxon>
        <taxon>Parabacteroides</taxon>
    </lineage>
</organism>
<dbReference type="Proteomes" id="UP001198806">
    <property type="component" value="Unassembled WGS sequence"/>
</dbReference>
<proteinExistence type="predicted"/>
<protein>
    <submittedName>
        <fullName evidence="3">DUF4906 domain-containing protein</fullName>
    </submittedName>
</protein>
<feature type="domain" description="DUF4906" evidence="1">
    <location>
        <begin position="298"/>
        <end position="370"/>
    </location>
</feature>
<dbReference type="EMBL" id="JAJCNI010000013">
    <property type="protein sequence ID" value="MCB6518469.1"/>
    <property type="molecule type" value="Genomic_DNA"/>
</dbReference>
<evidence type="ECO:0000313" key="4">
    <source>
        <dbReference type="Proteomes" id="UP000315827"/>
    </source>
</evidence>
<evidence type="ECO:0000313" key="2">
    <source>
        <dbReference type="EMBL" id="MCB6518469.1"/>
    </source>
</evidence>
<reference evidence="2" key="2">
    <citation type="submission" date="2021-10" db="EMBL/GenBank/DDBJ databases">
        <title>Collection of gut derived symbiotic bacterial strains cultured from healthy donors.</title>
        <authorList>
            <person name="Lin H."/>
            <person name="Littmann E."/>
            <person name="Kohout C."/>
            <person name="Pamer E.G."/>
        </authorList>
    </citation>
    <scope>NUCLEOTIDE SEQUENCE</scope>
    <source>
        <strain evidence="2">DFI.2.94</strain>
    </source>
</reference>
<dbReference type="Pfam" id="PF16249">
    <property type="entry name" value="DUF4906"/>
    <property type="match status" value="1"/>
</dbReference>
<name>A0A5C6KL87_PARDI</name>
<comment type="caution">
    <text evidence="3">The sequence shown here is derived from an EMBL/GenBank/DDBJ whole genome shotgun (WGS) entry which is preliminary data.</text>
</comment>
<accession>A0A5C6KL87</accession>
<dbReference type="AlphaFoldDB" id="A0A5C6KL87"/>
<sequence length="819" mass="89606">MEEIGVKLQKAVLMMMSIVSMLGMSSCEDRLDSPCPSTGGGKTVEVSLCVGIADEVDAASLNAGSSGTKSVGARNNGAFDVRLVPAAVRTKADALASAKPDQLHNLQILQYDSNRNFKKLTPTVSQATGSTLTVDLVACENCQLIIVARGSSNAISEFSGSLSWSDLQGRLADASTINGIGDGGTNDINAMPYFILLKNVNVTNEGKIVIQSADGSDARILLKRLAVRLTVNWKFAEGLRTDYTLKEVKLCQVPTVYYLMSPTETDFRFEGDLYPISTVEYKDLYRLKGADAKNEGSLTTWMPANAKGKSRSVTSEYYRTKEYAHASATYMELVVDSKDGLERMYYRAYLGGNDVSDFNLLESTNYNYTINIRNTDYRGDPRIQLLDQTPVISTNLVQTSNCFMMRPGTNICFNPYKHEAGSGGDNTYLSDKTIGSVRVLWQSKDAGTSGDLVMGYAVSNEAGSYNHQNLVNYTNIGDRANALVHVRVPVTQGGNAVIAAYAADGTTILWSWHLWITDYVPARLSGTITAANREEAIRTAKSASAGGTVHTYAGDAWTDATSGAFFGKVIMDRNLGALRNTWSTTNPLESARAYGNIYQWGRKDPMPGSADGGRDDKGLMFNGDGEIIDLEKVNSNSLENTIRNPSKFHIGYKAADGSWGPTAKALYDPCPAGWRVPDFDDTAMKNIWSGFSWGTNKFQMLVNSDWKTTGIAVNKNSFHIMNGIKYETPQGDYAWFPFFRMREISTGLLRDPERNIDGTPCSFNGGLAPSFSLFGANSRKDYYNEYGWYIEFKYNLTSTPSATVSGKAYGFAVRCVQAN</sequence>
<dbReference type="InterPro" id="IPR032594">
    <property type="entry name" value="DUF4906"/>
</dbReference>
<reference evidence="3 4" key="1">
    <citation type="submission" date="2019-07" db="EMBL/GenBank/DDBJ databases">
        <title>Genome sequencing of Parabacteroides distasonis iSURF_7.</title>
        <authorList>
            <person name="Degefu H.N."/>
            <person name="Ruoff K.L."/>
            <person name="Price C.E."/>
            <person name="Valls R.A."/>
            <person name="O'Toole G.A."/>
        </authorList>
    </citation>
    <scope>NUCLEOTIDE SEQUENCE [LARGE SCALE GENOMIC DNA]</scope>
    <source>
        <strain evidence="3 4">CFPLTA003_1B</strain>
    </source>
</reference>
<gene>
    <name evidence="3" type="ORF">FSA05_00445</name>
    <name evidence="2" type="ORF">LI194_11735</name>
</gene>
<dbReference type="Proteomes" id="UP000315827">
    <property type="component" value="Unassembled WGS sequence"/>
</dbReference>